<keyword evidence="4" id="KW-1185">Reference proteome</keyword>
<evidence type="ECO:0000259" key="2">
    <source>
        <dbReference type="SMART" id="SM00860"/>
    </source>
</evidence>
<dbReference type="EMBL" id="JABBYC010000004">
    <property type="protein sequence ID" value="MBL0885493.1"/>
    <property type="molecule type" value="Genomic_DNA"/>
</dbReference>
<protein>
    <recommendedName>
        <fullName evidence="2">Knr4/Smi1-like domain-containing protein</fullName>
    </recommendedName>
</protein>
<dbReference type="SUPFAM" id="SSF160631">
    <property type="entry name" value="SMI1/KNR4-like"/>
    <property type="match status" value="1"/>
</dbReference>
<name>A0ABS1LH66_9MICO</name>
<dbReference type="InterPro" id="IPR037883">
    <property type="entry name" value="Knr4/Smi1-like_sf"/>
</dbReference>
<sequence>MTTAGHTQVDALLAVMPAEHGHDEGFDWDVVEATLGHRLPADYKAFMGTYGSGAIPGLSIEPPVRPDGYPYRNGGMGEGTANLRDTFEEDPPGYDPMPEGLEAEEQLVAWGFGHDDPDLYGWIMTGDDPDAWPVVVWRRHCMPGLVRFDLRMAEFLRRLVTADLDEIPGSNDAAWGNRGPFVGWREARRRWEAGLACARSSCAPSKSTFRNRSRTSRS</sequence>
<evidence type="ECO:0000313" key="3">
    <source>
        <dbReference type="EMBL" id="MBL0885493.1"/>
    </source>
</evidence>
<feature type="region of interest" description="Disordered" evidence="1">
    <location>
        <begin position="76"/>
        <end position="95"/>
    </location>
</feature>
<dbReference type="Gene3D" id="3.40.1580.10">
    <property type="entry name" value="SMI1/KNR4-like"/>
    <property type="match status" value="1"/>
</dbReference>
<dbReference type="Proteomes" id="UP000675409">
    <property type="component" value="Unassembled WGS sequence"/>
</dbReference>
<comment type="caution">
    <text evidence="3">The sequence shown here is derived from an EMBL/GenBank/DDBJ whole genome shotgun (WGS) entry which is preliminary data.</text>
</comment>
<evidence type="ECO:0000313" key="4">
    <source>
        <dbReference type="Proteomes" id="UP000675409"/>
    </source>
</evidence>
<proteinExistence type="predicted"/>
<reference evidence="3 4" key="1">
    <citation type="journal article" date="2021" name="Arch. Microbiol.">
        <title>Myceligenerans indicum sp. nov., an actinobacterium isolated from mangrove sediment of Sundarbans, India.</title>
        <authorList>
            <person name="Asha K."/>
            <person name="Bhadury P."/>
        </authorList>
    </citation>
    <scope>NUCLEOTIDE SEQUENCE [LARGE SCALE GENOMIC DNA]</scope>
    <source>
        <strain evidence="3 4">I2</strain>
    </source>
</reference>
<accession>A0ABS1LH66</accession>
<dbReference type="SMART" id="SM00860">
    <property type="entry name" value="SMI1_KNR4"/>
    <property type="match status" value="1"/>
</dbReference>
<dbReference type="InterPro" id="IPR018958">
    <property type="entry name" value="Knr4/Smi1-like_dom"/>
</dbReference>
<dbReference type="RefSeq" id="WP_201845331.1">
    <property type="nucleotide sequence ID" value="NZ_JABBYC010000004.1"/>
</dbReference>
<gene>
    <name evidence="3" type="ORF">HGK34_04215</name>
</gene>
<evidence type="ECO:0000256" key="1">
    <source>
        <dbReference type="SAM" id="MobiDB-lite"/>
    </source>
</evidence>
<organism evidence="3 4">
    <name type="scientific">Myceligenerans indicum</name>
    <dbReference type="NCBI Taxonomy" id="2593663"/>
    <lineage>
        <taxon>Bacteria</taxon>
        <taxon>Bacillati</taxon>
        <taxon>Actinomycetota</taxon>
        <taxon>Actinomycetes</taxon>
        <taxon>Micrococcales</taxon>
        <taxon>Promicromonosporaceae</taxon>
        <taxon>Myceligenerans</taxon>
    </lineage>
</organism>
<feature type="domain" description="Knr4/Smi1-like" evidence="2">
    <location>
        <begin position="17"/>
        <end position="158"/>
    </location>
</feature>